<dbReference type="STRING" id="1920490.GCA_001895925_05408"/>
<dbReference type="EMBL" id="PVWG01000052">
    <property type="protein sequence ID" value="PSB15843.1"/>
    <property type="molecule type" value="Genomic_DNA"/>
</dbReference>
<dbReference type="Pfam" id="PF13414">
    <property type="entry name" value="TPR_11"/>
    <property type="match status" value="1"/>
</dbReference>
<feature type="repeat" description="TPR" evidence="3">
    <location>
        <begin position="214"/>
        <end position="247"/>
    </location>
</feature>
<dbReference type="AlphaFoldDB" id="A0A2T1D5R1"/>
<evidence type="ECO:0000256" key="1">
    <source>
        <dbReference type="ARBA" id="ARBA00022737"/>
    </source>
</evidence>
<dbReference type="Proteomes" id="UP000238634">
    <property type="component" value="Unassembled WGS sequence"/>
</dbReference>
<dbReference type="SUPFAM" id="SSF48452">
    <property type="entry name" value="TPR-like"/>
    <property type="match status" value="1"/>
</dbReference>
<comment type="caution">
    <text evidence="4">The sequence shown here is derived from an EMBL/GenBank/DDBJ whole genome shotgun (WGS) entry which is preliminary data.</text>
</comment>
<gene>
    <name evidence="4" type="ORF">C7B65_23425</name>
</gene>
<keyword evidence="2 3" id="KW-0802">TPR repeat</keyword>
<dbReference type="RefSeq" id="WP_073074883.1">
    <property type="nucleotide sequence ID" value="NZ_MPPI01000049.1"/>
</dbReference>
<keyword evidence="5" id="KW-1185">Reference proteome</keyword>
<reference evidence="4 5" key="1">
    <citation type="submission" date="2018-02" db="EMBL/GenBank/DDBJ databases">
        <authorList>
            <person name="Cohen D.B."/>
            <person name="Kent A.D."/>
        </authorList>
    </citation>
    <scope>NUCLEOTIDE SEQUENCE [LARGE SCALE GENOMIC DNA]</scope>
    <source>
        <strain evidence="4 5">ULC007</strain>
    </source>
</reference>
<dbReference type="InterPro" id="IPR019734">
    <property type="entry name" value="TPR_rpt"/>
</dbReference>
<evidence type="ECO:0000313" key="4">
    <source>
        <dbReference type="EMBL" id="PSB15843.1"/>
    </source>
</evidence>
<dbReference type="OrthoDB" id="530353at2"/>
<evidence type="ECO:0000256" key="2">
    <source>
        <dbReference type="ARBA" id="ARBA00022803"/>
    </source>
</evidence>
<dbReference type="PANTHER" id="PTHR45641:SF19">
    <property type="entry name" value="NEPHROCYSTIN-3"/>
    <property type="match status" value="1"/>
</dbReference>
<organism evidence="4 5">
    <name type="scientific">Phormidesmis priestleyi ULC007</name>
    <dbReference type="NCBI Taxonomy" id="1920490"/>
    <lineage>
        <taxon>Bacteria</taxon>
        <taxon>Bacillati</taxon>
        <taxon>Cyanobacteriota</taxon>
        <taxon>Cyanophyceae</taxon>
        <taxon>Leptolyngbyales</taxon>
        <taxon>Leptolyngbyaceae</taxon>
        <taxon>Phormidesmis</taxon>
    </lineage>
</organism>
<protein>
    <submittedName>
        <fullName evidence="4">Tetratricopeptide repeat protein</fullName>
    </submittedName>
</protein>
<keyword evidence="1" id="KW-0677">Repeat</keyword>
<accession>A0A2T1D5R1</accession>
<reference evidence="4 5" key="2">
    <citation type="submission" date="2018-03" db="EMBL/GenBank/DDBJ databases">
        <title>The ancient ancestry and fast evolution of plastids.</title>
        <authorList>
            <person name="Moore K.R."/>
            <person name="Magnabosco C."/>
            <person name="Momper L."/>
            <person name="Gold D.A."/>
            <person name="Bosak T."/>
            <person name="Fournier G.P."/>
        </authorList>
    </citation>
    <scope>NUCLEOTIDE SEQUENCE [LARGE SCALE GENOMIC DNA]</scope>
    <source>
        <strain evidence="4 5">ULC007</strain>
    </source>
</reference>
<dbReference type="PROSITE" id="PS50005">
    <property type="entry name" value="TPR"/>
    <property type="match status" value="1"/>
</dbReference>
<dbReference type="InterPro" id="IPR011990">
    <property type="entry name" value="TPR-like_helical_dom_sf"/>
</dbReference>
<evidence type="ECO:0000313" key="5">
    <source>
        <dbReference type="Proteomes" id="UP000238634"/>
    </source>
</evidence>
<name>A0A2T1D5R1_9CYAN</name>
<proteinExistence type="predicted"/>
<sequence length="425" mass="47066">MTDPPPTQQRYQTAIAQLTAAIAQSKPDGILLPLILEALAARDEIQTLLQETKGVTGETLTAIADLDQQLKDQAATIDRCLKSIDWQTSFSPSEKAWWWSLKLQKPNPWWNQDWVWQAVSITCITISVGLFGDVSARFLKGGPDTFGAIAVSAQSIGALLTAGGALTIAGQEANKRLLNRFQISEQYWHEVGAGFSVLLLTGAVGLRLSLPQIATLYSDWGFKNYKQGNLGTAEELYKRALQLNPDYEQTHLRLGLLYEDLQDPEQARTSYQLAVRAGIPDAINNLARLKILDKKPEVATSLLLKALEEEEKLSPEERYAMLKNLGWARFQQNDYSDAESTLNDAIALQKSAKLAEKAADPNDDTTLAIASPYCLLAQVKEAQAKKKAALASWDTCNANANFFITEENAWAITARKKLKEEDKRK</sequence>
<dbReference type="SMART" id="SM00028">
    <property type="entry name" value="TPR"/>
    <property type="match status" value="3"/>
</dbReference>
<dbReference type="PANTHER" id="PTHR45641">
    <property type="entry name" value="TETRATRICOPEPTIDE REPEAT PROTEIN (AFU_ORTHOLOGUE AFUA_6G03870)"/>
    <property type="match status" value="1"/>
</dbReference>
<evidence type="ECO:0000256" key="3">
    <source>
        <dbReference type="PROSITE-ProRule" id="PRU00339"/>
    </source>
</evidence>
<dbReference type="Gene3D" id="1.25.40.10">
    <property type="entry name" value="Tetratricopeptide repeat domain"/>
    <property type="match status" value="1"/>
</dbReference>